<dbReference type="SMART" id="SM00271">
    <property type="entry name" value="DnaJ"/>
    <property type="match status" value="1"/>
</dbReference>
<dbReference type="PROSITE" id="PS50076">
    <property type="entry name" value="DNAJ_2"/>
    <property type="match status" value="1"/>
</dbReference>
<dbReference type="InterPro" id="IPR036869">
    <property type="entry name" value="J_dom_sf"/>
</dbReference>
<feature type="domain" description="J" evidence="1">
    <location>
        <begin position="10"/>
        <end position="80"/>
    </location>
</feature>
<dbReference type="SUPFAM" id="SSF46565">
    <property type="entry name" value="Chaperone J-domain"/>
    <property type="match status" value="1"/>
</dbReference>
<evidence type="ECO:0000313" key="3">
    <source>
        <dbReference type="Proteomes" id="UP000266389"/>
    </source>
</evidence>
<reference evidence="2 3" key="1">
    <citation type="journal article" date="2011" name="ISME J.">
        <title>Community ecology of hot spring cyanobacterial mats: predominant populations and their functional potential.</title>
        <authorList>
            <person name="Klatt C.G."/>
            <person name="Wood J.M."/>
            <person name="Rusch D.B."/>
            <person name="Bateson M.M."/>
            <person name="Hamamura N."/>
            <person name="Heidelberg J.F."/>
            <person name="Grossman A.R."/>
            <person name="Bhaya D."/>
            <person name="Cohan F.M."/>
            <person name="Kuhl M."/>
            <person name="Bryant D.A."/>
            <person name="Ward D.M."/>
        </authorList>
    </citation>
    <scope>NUCLEOTIDE SEQUENCE [LARGE SCALE GENOMIC DNA]</scope>
    <source>
        <strain evidence="2">OS</strain>
    </source>
</reference>
<dbReference type="Pfam" id="PF00226">
    <property type="entry name" value="DnaJ"/>
    <property type="match status" value="1"/>
</dbReference>
<dbReference type="Proteomes" id="UP000266389">
    <property type="component" value="Unassembled WGS sequence"/>
</dbReference>
<dbReference type="CDD" id="cd06257">
    <property type="entry name" value="DnaJ"/>
    <property type="match status" value="1"/>
</dbReference>
<sequence>MPTSSGAFKNYYEVLRVRPYDPPELIHAAYMAQIKQWHPDRFQNADAYMQAQAHERTKLILEAKRVLLDPAKKAAYDAEFAARFPKRFEKLSTRARVKQRQVTIEDLMAGYGFPINQQARAAETPSNLHEFKWLAFSTRVNPRLQRVIFNVNHFLDRNPDCEVRFRFHYDQDWTDFSRQRIYPMQYRGNVALVEMQARRKLPNGKYIYSRPIFKTVVVTNYDAAMKERAEILAHLDRIRNRMAFKLVIALLSATVACANFPTCIV</sequence>
<organism evidence="2 3">
    <name type="scientific">Candidatus Thermochlorobacter aerophilus</name>
    <dbReference type="NCBI Taxonomy" id="1868324"/>
    <lineage>
        <taxon>Bacteria</taxon>
        <taxon>Pseudomonadati</taxon>
        <taxon>Chlorobiota</taxon>
        <taxon>Chlorobiia</taxon>
        <taxon>Chlorobiales</taxon>
        <taxon>Candidatus Thermochlorobacteriaceae</taxon>
        <taxon>Candidatus Thermochlorobacter</taxon>
    </lineage>
</organism>
<protein>
    <recommendedName>
        <fullName evidence="1">J domain-containing protein</fullName>
    </recommendedName>
</protein>
<dbReference type="InterPro" id="IPR001623">
    <property type="entry name" value="DnaJ_domain"/>
</dbReference>
<gene>
    <name evidence="2" type="ORF">D0433_11575</name>
</gene>
<accession>A0A395LXK1</accession>
<comment type="caution">
    <text evidence="2">The sequence shown here is derived from an EMBL/GenBank/DDBJ whole genome shotgun (WGS) entry which is preliminary data.</text>
</comment>
<name>A0A395LXK1_9BACT</name>
<proteinExistence type="predicted"/>
<evidence type="ECO:0000313" key="2">
    <source>
        <dbReference type="EMBL" id="RFM23303.1"/>
    </source>
</evidence>
<dbReference type="PANTHER" id="PTHR24074">
    <property type="entry name" value="CO-CHAPERONE PROTEIN DJLA"/>
    <property type="match status" value="1"/>
</dbReference>
<evidence type="ECO:0000259" key="1">
    <source>
        <dbReference type="PROSITE" id="PS50076"/>
    </source>
</evidence>
<dbReference type="EMBL" id="PHFL01000067">
    <property type="protein sequence ID" value="RFM23303.1"/>
    <property type="molecule type" value="Genomic_DNA"/>
</dbReference>
<dbReference type="InterPro" id="IPR050817">
    <property type="entry name" value="DjlA_DnaK_co-chaperone"/>
</dbReference>
<dbReference type="AlphaFoldDB" id="A0A395LXK1"/>
<dbReference type="Gene3D" id="1.10.287.110">
    <property type="entry name" value="DnaJ domain"/>
    <property type="match status" value="1"/>
</dbReference>